<evidence type="ECO:0000313" key="2">
    <source>
        <dbReference type="Proteomes" id="UP000276829"/>
    </source>
</evidence>
<sequence length="466" mass="54563">MEKYLYRFRSVSNLLKRRELEDSYIHFAAPEKLNDPLEGHREAFWSGDHIVWENLFRHYLLCLLKRGFQYLIDEEGFSEKNFPIHASTLDIPAEIRSNATELLKEFLQNCNIRKHIEILSHGSRKVYAPELRLHLRSVQPLALKLISGLLVKQGALPENYKLTKITNEKLLLTSTNLIEFDRAQLLENSERDSNQYRLAIYSLESADLIRSYKSWSESKNGKWSMLAVSFPDDYVLNLKALYLPKWYAACFMESPHNSSIWGTYGENHRAVCLKFKVNDTGHLGTYSIDLTYKSESSISQKQPFSFTKITYSESTLEIDFFKSISIYPYSKLIKDWFTDENGNLSKSAEHITKDIESWRKNYYEEHQKSINTKLADWSGETEYRISITSLLDMFDLPENRSLNYEFNALDGIIFGINTPTEEKYLLMQVAEALCKRYDRKEFNFYQSYFDTDAAKIKYRPLLVVTS</sequence>
<name>A0A3M3GPW2_PSESG</name>
<evidence type="ECO:0008006" key="3">
    <source>
        <dbReference type="Google" id="ProtNLM"/>
    </source>
</evidence>
<gene>
    <name evidence="1" type="ORF">ALQ73_03636</name>
</gene>
<reference evidence="1 2" key="1">
    <citation type="submission" date="2018-08" db="EMBL/GenBank/DDBJ databases">
        <title>Recombination of ecologically and evolutionarily significant loci maintains genetic cohesion in the Pseudomonas syringae species complex.</title>
        <authorList>
            <person name="Dillon M."/>
            <person name="Thakur S."/>
            <person name="Almeida R.N.D."/>
            <person name="Weir B.S."/>
            <person name="Guttman D.S."/>
        </authorList>
    </citation>
    <scope>NUCLEOTIDE SEQUENCE [LARGE SCALE GENOMIC DNA]</scope>
    <source>
        <strain evidence="1 2">ICMP 4324</strain>
    </source>
</reference>
<evidence type="ECO:0000313" key="1">
    <source>
        <dbReference type="EMBL" id="RMM75525.1"/>
    </source>
</evidence>
<organism evidence="1 2">
    <name type="scientific">Pseudomonas savastanoi pv. glycinea</name>
    <name type="common">Pseudomonas syringae pv. glycinea</name>
    <dbReference type="NCBI Taxonomy" id="318"/>
    <lineage>
        <taxon>Bacteria</taxon>
        <taxon>Pseudomonadati</taxon>
        <taxon>Pseudomonadota</taxon>
        <taxon>Gammaproteobacteria</taxon>
        <taxon>Pseudomonadales</taxon>
        <taxon>Pseudomonadaceae</taxon>
        <taxon>Pseudomonas</taxon>
    </lineage>
</organism>
<protein>
    <recommendedName>
        <fullName evidence="3">DUF2971 domain-containing protein</fullName>
    </recommendedName>
</protein>
<dbReference type="EMBL" id="RBON01000003">
    <property type="protein sequence ID" value="RMM75525.1"/>
    <property type="molecule type" value="Genomic_DNA"/>
</dbReference>
<accession>A0A3M3GPW2</accession>
<dbReference type="AlphaFoldDB" id="A0A3M3GPW2"/>
<proteinExistence type="predicted"/>
<comment type="caution">
    <text evidence="1">The sequence shown here is derived from an EMBL/GenBank/DDBJ whole genome shotgun (WGS) entry which is preliminary data.</text>
</comment>
<dbReference type="Proteomes" id="UP000276829">
    <property type="component" value="Unassembled WGS sequence"/>
</dbReference>